<evidence type="ECO:0000313" key="2">
    <source>
        <dbReference type="Proteomes" id="UP000526734"/>
    </source>
</evidence>
<dbReference type="AlphaFoldDB" id="A0A7W3Z8K6"/>
<protein>
    <submittedName>
        <fullName evidence="1">Uncharacterized protein</fullName>
    </submittedName>
</protein>
<organism evidence="1 2">
    <name type="scientific">Amycolatopsis dendrobii</name>
    <dbReference type="NCBI Taxonomy" id="2760662"/>
    <lineage>
        <taxon>Bacteria</taxon>
        <taxon>Bacillati</taxon>
        <taxon>Actinomycetota</taxon>
        <taxon>Actinomycetes</taxon>
        <taxon>Pseudonocardiales</taxon>
        <taxon>Pseudonocardiaceae</taxon>
        <taxon>Amycolatopsis</taxon>
    </lineage>
</organism>
<comment type="caution">
    <text evidence="1">The sequence shown here is derived from an EMBL/GenBank/DDBJ whole genome shotgun (WGS) entry which is preliminary data.</text>
</comment>
<dbReference type="RefSeq" id="WP_182889699.1">
    <property type="nucleotide sequence ID" value="NZ_JACGZW010000002.1"/>
</dbReference>
<dbReference type="Proteomes" id="UP000526734">
    <property type="component" value="Unassembled WGS sequence"/>
</dbReference>
<reference evidence="1 2" key="1">
    <citation type="submission" date="2020-08" db="EMBL/GenBank/DDBJ databases">
        <title>Amycolatopsis sp. nov. DR6-1 isolated from Dendrobium heterocarpum.</title>
        <authorList>
            <person name="Tedsree N."/>
            <person name="Kuncharoen N."/>
            <person name="Likhitwitayawuid K."/>
            <person name="Tanasupawat S."/>
        </authorList>
    </citation>
    <scope>NUCLEOTIDE SEQUENCE [LARGE SCALE GENOMIC DNA]</scope>
    <source>
        <strain evidence="1 2">DR6-1</strain>
    </source>
</reference>
<dbReference type="EMBL" id="JACGZW010000002">
    <property type="protein sequence ID" value="MBB1152486.1"/>
    <property type="molecule type" value="Genomic_DNA"/>
</dbReference>
<evidence type="ECO:0000313" key="1">
    <source>
        <dbReference type="EMBL" id="MBB1152486.1"/>
    </source>
</evidence>
<gene>
    <name evidence="1" type="ORF">H4281_05045</name>
</gene>
<name>A0A7W3Z8K6_9PSEU</name>
<keyword evidence="2" id="KW-1185">Reference proteome</keyword>
<accession>A0A7W3Z8K6</accession>
<proteinExistence type="predicted"/>
<sequence length="95" mass="10382">MPSTIDDETDGAVSMAVRAIDPHSGPRVSCTGQRRLNRLSATVNERIPEPAQLYSLITLTFVLHEPNPASGDCACCETGWPCETVCQAYRLREGF</sequence>